<keyword evidence="1" id="KW-1133">Transmembrane helix</keyword>
<keyword evidence="1" id="KW-0472">Membrane</keyword>
<dbReference type="EMBL" id="LR796274">
    <property type="protein sequence ID" value="CAB4133383.1"/>
    <property type="molecule type" value="Genomic_DNA"/>
</dbReference>
<organism evidence="2">
    <name type="scientific">uncultured Caudovirales phage</name>
    <dbReference type="NCBI Taxonomy" id="2100421"/>
    <lineage>
        <taxon>Viruses</taxon>
        <taxon>Duplodnaviria</taxon>
        <taxon>Heunggongvirae</taxon>
        <taxon>Uroviricota</taxon>
        <taxon>Caudoviricetes</taxon>
        <taxon>Peduoviridae</taxon>
        <taxon>Maltschvirus</taxon>
        <taxon>Maltschvirus maltsch</taxon>
    </lineage>
</organism>
<gene>
    <name evidence="2" type="ORF">UFOVP257_165</name>
</gene>
<keyword evidence="1" id="KW-0812">Transmembrane</keyword>
<feature type="transmembrane region" description="Helical" evidence="1">
    <location>
        <begin position="20"/>
        <end position="42"/>
    </location>
</feature>
<name>A0A6J5LJ87_9CAUD</name>
<accession>A0A6J5LJ87</accession>
<evidence type="ECO:0000313" key="2">
    <source>
        <dbReference type="EMBL" id="CAB4133383.1"/>
    </source>
</evidence>
<protein>
    <submittedName>
        <fullName evidence="2">Uncharacterized protein</fullName>
    </submittedName>
</protein>
<proteinExistence type="predicted"/>
<reference evidence="2" key="1">
    <citation type="submission" date="2020-04" db="EMBL/GenBank/DDBJ databases">
        <authorList>
            <person name="Chiriac C."/>
            <person name="Salcher M."/>
            <person name="Ghai R."/>
            <person name="Kavagutti S V."/>
        </authorList>
    </citation>
    <scope>NUCLEOTIDE SEQUENCE</scope>
</reference>
<sequence length="91" mass="10860">MTKVNIELTKEGGRYYRARAFWFAITLLAFPPILIMLILVVLNPFWFRDQFAEWISAKVDMISKWRNYTQYKIYLGVDPTVWHTLKGDTKL</sequence>
<evidence type="ECO:0000256" key="1">
    <source>
        <dbReference type="SAM" id="Phobius"/>
    </source>
</evidence>